<comment type="cofactor">
    <cofactor evidence="1">
        <name>Ca(2+)</name>
        <dbReference type="ChEBI" id="CHEBI:29108"/>
    </cofactor>
</comment>
<comment type="similarity">
    <text evidence="2">Belongs to the glycosyl hydrolase 13 family.</text>
</comment>
<reference evidence="9" key="2">
    <citation type="journal article" date="2022" name="Microbiol. Resour. Announc.">
        <title>Whole-Genome Sequence of Entomortierella parvispora E1425, a Mucoromycotan Fungus Associated with Burkholderiaceae-Related Endosymbiotic Bacteria.</title>
        <authorList>
            <person name="Herlambang A."/>
            <person name="Guo Y."/>
            <person name="Takashima Y."/>
            <person name="Narisawa K."/>
            <person name="Ohta H."/>
            <person name="Nishizawa T."/>
        </authorList>
    </citation>
    <scope>NUCLEOTIDE SEQUENCE</scope>
    <source>
        <strain evidence="9">E1425</strain>
    </source>
</reference>
<comment type="caution">
    <text evidence="9">The sequence shown here is derived from an EMBL/GenBank/DDBJ whole genome shotgun (WGS) entry which is preliminary data.</text>
</comment>
<dbReference type="PANTHER" id="PTHR43447">
    <property type="entry name" value="ALPHA-AMYLASE"/>
    <property type="match status" value="1"/>
</dbReference>
<dbReference type="CDD" id="cd11318">
    <property type="entry name" value="AmyAc_bac_fung_AmyA"/>
    <property type="match status" value="1"/>
</dbReference>
<feature type="region of interest" description="Disordered" evidence="7">
    <location>
        <begin position="499"/>
        <end position="559"/>
    </location>
</feature>
<dbReference type="Gene3D" id="3.20.20.80">
    <property type="entry name" value="Glycosidases"/>
    <property type="match status" value="1"/>
</dbReference>
<dbReference type="GO" id="GO:0005509">
    <property type="term" value="F:calcium ion binding"/>
    <property type="evidence" value="ECO:0007669"/>
    <property type="project" value="InterPro"/>
</dbReference>
<dbReference type="GO" id="GO:0005975">
    <property type="term" value="P:carbohydrate metabolic process"/>
    <property type="evidence" value="ECO:0007669"/>
    <property type="project" value="InterPro"/>
</dbReference>
<keyword evidence="5" id="KW-0119">Carbohydrate metabolism</keyword>
<feature type="compositionally biased region" description="Basic and acidic residues" evidence="7">
    <location>
        <begin position="535"/>
        <end position="559"/>
    </location>
</feature>
<dbReference type="InterPro" id="IPR013776">
    <property type="entry name" value="A-amylase_thermo"/>
</dbReference>
<dbReference type="Gene3D" id="2.60.40.1180">
    <property type="entry name" value="Golgi alpha-mannosidase II"/>
    <property type="match status" value="1"/>
</dbReference>
<gene>
    <name evidence="9" type="ORF">EMPS_11118</name>
</gene>
<keyword evidence="3" id="KW-0479">Metal-binding</keyword>
<evidence type="ECO:0000259" key="8">
    <source>
        <dbReference type="SMART" id="SM00642"/>
    </source>
</evidence>
<dbReference type="SMART" id="SM00642">
    <property type="entry name" value="Aamy"/>
    <property type="match status" value="1"/>
</dbReference>
<evidence type="ECO:0000313" key="9">
    <source>
        <dbReference type="EMBL" id="GJJ78759.1"/>
    </source>
</evidence>
<dbReference type="NCBIfam" id="NF006968">
    <property type="entry name" value="PRK09441.1-1"/>
    <property type="match status" value="1"/>
</dbReference>
<dbReference type="InterPro" id="IPR006047">
    <property type="entry name" value="GH13_cat_dom"/>
</dbReference>
<dbReference type="OrthoDB" id="550577at2759"/>
<evidence type="ECO:0000256" key="3">
    <source>
        <dbReference type="ARBA" id="ARBA00022723"/>
    </source>
</evidence>
<dbReference type="GO" id="GO:0004553">
    <property type="term" value="F:hydrolase activity, hydrolyzing O-glycosyl compounds"/>
    <property type="evidence" value="ECO:0007669"/>
    <property type="project" value="InterPro"/>
</dbReference>
<feature type="domain" description="Glycosyl hydrolase family 13 catalytic" evidence="8">
    <location>
        <begin position="1"/>
        <end position="399"/>
    </location>
</feature>
<protein>
    <submittedName>
        <fullName evidence="9">Alpha-amylase</fullName>
    </submittedName>
</protein>
<evidence type="ECO:0000256" key="6">
    <source>
        <dbReference type="ARBA" id="ARBA00023295"/>
    </source>
</evidence>
<evidence type="ECO:0000256" key="4">
    <source>
        <dbReference type="ARBA" id="ARBA00022801"/>
    </source>
</evidence>
<dbReference type="SUPFAM" id="SSF51011">
    <property type="entry name" value="Glycosyl hydrolase domain"/>
    <property type="match status" value="1"/>
</dbReference>
<organism evidence="9 10">
    <name type="scientific">Entomortierella parvispora</name>
    <dbReference type="NCBI Taxonomy" id="205924"/>
    <lineage>
        <taxon>Eukaryota</taxon>
        <taxon>Fungi</taxon>
        <taxon>Fungi incertae sedis</taxon>
        <taxon>Mucoromycota</taxon>
        <taxon>Mortierellomycotina</taxon>
        <taxon>Mortierellomycetes</taxon>
        <taxon>Mortierellales</taxon>
        <taxon>Mortierellaceae</taxon>
        <taxon>Entomortierella</taxon>
    </lineage>
</organism>
<evidence type="ECO:0000256" key="5">
    <source>
        <dbReference type="ARBA" id="ARBA00023277"/>
    </source>
</evidence>
<dbReference type="PIRSF" id="PIRSF001021">
    <property type="entry name" value="Alph-amls_thrmst"/>
    <property type="match status" value="1"/>
</dbReference>
<name>A0A9P3M1U2_9FUNG</name>
<dbReference type="Gene3D" id="2.40.30.140">
    <property type="match status" value="1"/>
</dbReference>
<evidence type="ECO:0000313" key="10">
    <source>
        <dbReference type="Proteomes" id="UP000827284"/>
    </source>
</evidence>
<dbReference type="Proteomes" id="UP000827284">
    <property type="component" value="Unassembled WGS sequence"/>
</dbReference>
<dbReference type="AlphaFoldDB" id="A0A9P3M1U2"/>
<dbReference type="NCBIfam" id="NF006969">
    <property type="entry name" value="PRK09441.1-2"/>
    <property type="match status" value="1"/>
</dbReference>
<dbReference type="Pfam" id="PF00128">
    <property type="entry name" value="Alpha-amylase"/>
    <property type="match status" value="1"/>
</dbReference>
<reference evidence="9" key="1">
    <citation type="submission" date="2021-11" db="EMBL/GenBank/DDBJ databases">
        <authorList>
            <person name="Herlambang A."/>
            <person name="Guo Y."/>
            <person name="Takashima Y."/>
            <person name="Nishizawa T."/>
        </authorList>
    </citation>
    <scope>NUCLEOTIDE SEQUENCE</scope>
    <source>
        <strain evidence="9">E1425</strain>
    </source>
</reference>
<dbReference type="EMBL" id="BQFW01000015">
    <property type="protein sequence ID" value="GJJ78759.1"/>
    <property type="molecule type" value="Genomic_DNA"/>
</dbReference>
<feature type="compositionally biased region" description="Basic and acidic residues" evidence="7">
    <location>
        <begin position="499"/>
        <end position="524"/>
    </location>
</feature>
<dbReference type="InterPro" id="IPR013780">
    <property type="entry name" value="Glyco_hydro_b"/>
</dbReference>
<sequence length="559" mass="63904">MFQFFEWYTPTDHQHWIRLREQASLLASLGLTAIWLPPPTKGSAPNDVGYAVYDLWDMGEFDQKGTIPTKYGTKDELKEAIAECKKHGIQIYFDAVLNHKASGDETQTFKAVAVAEDDRNQEIEAPHDIKAYTKFTFPGRQNKYSDFQWSHEHFSGTDWDAKAERSAVFKIKGENKSFSEDVDNEKGNFDYLMCCNIDYKHPDVVAETEKWAMWCVNEFGIDGIRIDAAKHISFGFITHLLTHIRQESNNPDFFAVGEYWVQDVGDLEARVENEDPNSKYANGNIHLFDVPLHFNFAKAASEGPSYDLRTIFDGSLVKTAPASAVTFIDNHDTQPYQALESYVQPWFKPLAAALICLRFDGYPCLFYGDFYGIEPKSPEEPDTAIPGRKEMFSRMLLARKEFAYGSQDDYLNHSNCIGWVRHGDEHHPKGLAVVMSNSNAKGYKKMNVGAHRAGQVWVDMMGYWQDPVTISNEGWAKFHCHAGSVSLWVEKEEGKHWITVEESSPGDKEKHLQEEQYARDHADDESSDEEEQVFEAEHPDLPKPLDTWDHLLQDDHDEA</sequence>
<dbReference type="InterPro" id="IPR017853">
    <property type="entry name" value="GH"/>
</dbReference>
<evidence type="ECO:0000256" key="2">
    <source>
        <dbReference type="ARBA" id="ARBA00008061"/>
    </source>
</evidence>
<proteinExistence type="inferred from homology"/>
<keyword evidence="10" id="KW-1185">Reference proteome</keyword>
<dbReference type="SUPFAM" id="SSF51445">
    <property type="entry name" value="(Trans)glycosidases"/>
    <property type="match status" value="1"/>
</dbReference>
<accession>A0A9P3M1U2</accession>
<keyword evidence="6" id="KW-0326">Glycosidase</keyword>
<evidence type="ECO:0000256" key="1">
    <source>
        <dbReference type="ARBA" id="ARBA00001913"/>
    </source>
</evidence>
<evidence type="ECO:0000256" key="7">
    <source>
        <dbReference type="SAM" id="MobiDB-lite"/>
    </source>
</evidence>
<feature type="compositionally biased region" description="Acidic residues" evidence="7">
    <location>
        <begin position="525"/>
        <end position="534"/>
    </location>
</feature>
<keyword evidence="4" id="KW-0378">Hydrolase</keyword>